<keyword evidence="2" id="KW-1185">Reference proteome</keyword>
<reference evidence="1 2" key="1">
    <citation type="journal article" date="2021" name="Commun. Biol.">
        <title>The genome of Shorea leprosula (Dipterocarpaceae) highlights the ecological relevance of drought in aseasonal tropical rainforests.</title>
        <authorList>
            <person name="Ng K.K.S."/>
            <person name="Kobayashi M.J."/>
            <person name="Fawcett J.A."/>
            <person name="Hatakeyama M."/>
            <person name="Paape T."/>
            <person name="Ng C.H."/>
            <person name="Ang C.C."/>
            <person name="Tnah L.H."/>
            <person name="Lee C.T."/>
            <person name="Nishiyama T."/>
            <person name="Sese J."/>
            <person name="O'Brien M.J."/>
            <person name="Copetti D."/>
            <person name="Mohd Noor M.I."/>
            <person name="Ong R.C."/>
            <person name="Putra M."/>
            <person name="Sireger I.Z."/>
            <person name="Indrioko S."/>
            <person name="Kosugi Y."/>
            <person name="Izuno A."/>
            <person name="Isagi Y."/>
            <person name="Lee S.L."/>
            <person name="Shimizu K.K."/>
        </authorList>
    </citation>
    <scope>NUCLEOTIDE SEQUENCE [LARGE SCALE GENOMIC DNA]</scope>
    <source>
        <strain evidence="1">214</strain>
    </source>
</reference>
<evidence type="ECO:0000313" key="1">
    <source>
        <dbReference type="EMBL" id="GKV43122.1"/>
    </source>
</evidence>
<comment type="caution">
    <text evidence="1">The sequence shown here is derived from an EMBL/GenBank/DDBJ whole genome shotgun (WGS) entry which is preliminary data.</text>
</comment>
<dbReference type="PANTHER" id="PTHR33223">
    <property type="entry name" value="CCHC-TYPE DOMAIN-CONTAINING PROTEIN"/>
    <property type="match status" value="1"/>
</dbReference>
<gene>
    <name evidence="1" type="ORF">SLEP1_g50455</name>
</gene>
<dbReference type="PANTHER" id="PTHR33223:SF8">
    <property type="entry name" value="OS04G0172440 PROTEIN"/>
    <property type="match status" value="1"/>
</dbReference>
<protein>
    <submittedName>
        <fullName evidence="1">Uncharacterized protein</fullName>
    </submittedName>
</protein>
<dbReference type="Proteomes" id="UP001054252">
    <property type="component" value="Unassembled WGS sequence"/>
</dbReference>
<evidence type="ECO:0000313" key="2">
    <source>
        <dbReference type="Proteomes" id="UP001054252"/>
    </source>
</evidence>
<sequence>MASFQALQVTLVARAPLTTNPLIEGNALMAYLSIATSPLTFGKEPMSSSPPNLIIGASRTKSLVLSASVTQVVKSITKDEDKAIKVKVQLMEETLKSIQGVQTNKPVDISSLCFFPNIQLPHKFKLPEFDKYNDTSCPYAHLTMYHRKMDPYASDNKLVIHYFQDSLIGPADACFSTLDKKKKSNESFKEFAQIWRGMVARVQPPLTNHELKQVEDEIKLGVILDYQAIKDILEQHQNCKLLELDNPTNTKIVNRKIFNQMVALGELTPIPANKPPNP</sequence>
<name>A0AAV5M3H0_9ROSI</name>
<dbReference type="EMBL" id="BPVZ01000165">
    <property type="protein sequence ID" value="GKV43122.1"/>
    <property type="molecule type" value="Genomic_DNA"/>
</dbReference>
<organism evidence="1 2">
    <name type="scientific">Rubroshorea leprosula</name>
    <dbReference type="NCBI Taxonomy" id="152421"/>
    <lineage>
        <taxon>Eukaryota</taxon>
        <taxon>Viridiplantae</taxon>
        <taxon>Streptophyta</taxon>
        <taxon>Embryophyta</taxon>
        <taxon>Tracheophyta</taxon>
        <taxon>Spermatophyta</taxon>
        <taxon>Magnoliopsida</taxon>
        <taxon>eudicotyledons</taxon>
        <taxon>Gunneridae</taxon>
        <taxon>Pentapetalae</taxon>
        <taxon>rosids</taxon>
        <taxon>malvids</taxon>
        <taxon>Malvales</taxon>
        <taxon>Dipterocarpaceae</taxon>
        <taxon>Rubroshorea</taxon>
    </lineage>
</organism>
<accession>A0AAV5M3H0</accession>
<dbReference type="AlphaFoldDB" id="A0AAV5M3H0"/>
<proteinExistence type="predicted"/>